<evidence type="ECO:0000256" key="3">
    <source>
        <dbReference type="ARBA" id="ARBA00022989"/>
    </source>
</evidence>
<name>A0A0D0J159_9BACT</name>
<comment type="subcellular location">
    <subcellularLocation>
        <location evidence="1">Membrane</location>
    </subcellularLocation>
</comment>
<proteinExistence type="predicted"/>
<evidence type="ECO:0000256" key="4">
    <source>
        <dbReference type="ARBA" id="ARBA00023136"/>
    </source>
</evidence>
<comment type="caution">
    <text evidence="6">The sequence shown here is derived from an EMBL/GenBank/DDBJ whole genome shotgun (WGS) entry which is preliminary data.</text>
</comment>
<dbReference type="OrthoDB" id="9815705at2"/>
<dbReference type="AlphaFoldDB" id="A0A0D0J159"/>
<gene>
    <name evidence="6" type="ORF">ST44_04290</name>
</gene>
<keyword evidence="4 5" id="KW-0472">Membrane</keyword>
<dbReference type="GO" id="GO:0016020">
    <property type="term" value="C:membrane"/>
    <property type="evidence" value="ECO:0007669"/>
    <property type="project" value="UniProtKB-SubCell"/>
</dbReference>
<keyword evidence="2 5" id="KW-0812">Transmembrane</keyword>
<evidence type="ECO:0000256" key="5">
    <source>
        <dbReference type="SAM" id="Phobius"/>
    </source>
</evidence>
<evidence type="ECO:0000256" key="2">
    <source>
        <dbReference type="ARBA" id="ARBA00022692"/>
    </source>
</evidence>
<protein>
    <recommendedName>
        <fullName evidence="8">Interferon-induced transmembrane protein</fullName>
    </recommendedName>
</protein>
<dbReference type="PANTHER" id="PTHR14948:SF44">
    <property type="entry name" value="PROLINE-RICH TRANSMEMBRANE PROTEIN 1-LIKE"/>
    <property type="match status" value="1"/>
</dbReference>
<feature type="transmembrane region" description="Helical" evidence="5">
    <location>
        <begin position="55"/>
        <end position="78"/>
    </location>
</feature>
<dbReference type="EMBL" id="JXQK01000045">
    <property type="protein sequence ID" value="KIP63311.1"/>
    <property type="molecule type" value="Genomic_DNA"/>
</dbReference>
<dbReference type="Proteomes" id="UP000032046">
    <property type="component" value="Unassembled WGS sequence"/>
</dbReference>
<keyword evidence="3 5" id="KW-1133">Transmembrane helix</keyword>
<dbReference type="PANTHER" id="PTHR14948">
    <property type="entry name" value="NG5"/>
    <property type="match status" value="1"/>
</dbReference>
<evidence type="ECO:0000313" key="7">
    <source>
        <dbReference type="Proteomes" id="UP000032046"/>
    </source>
</evidence>
<dbReference type="STRING" id="1602171.ST44_04290"/>
<reference evidence="6 7" key="1">
    <citation type="submission" date="2015-01" db="EMBL/GenBank/DDBJ databases">
        <title>Comparative genomics of non-oral Prevotella species.</title>
        <authorList>
            <person name="Accetto T."/>
            <person name="Nograsek B."/>
            <person name="Avgustin G."/>
        </authorList>
    </citation>
    <scope>NUCLEOTIDE SEQUENCE [LARGE SCALE GENOMIC DNA]</scope>
    <source>
        <strain evidence="6 7">P5-119</strain>
    </source>
</reference>
<sequence length="85" mass="9008">MPPKPDNNMVLAILVTLCCCLPLGIVGIVKASQVNSLYMAGQYQAAVASAADAKKWSMIGLISGLVINVISFIFYFMAGMCSAMM</sequence>
<evidence type="ECO:0008006" key="8">
    <source>
        <dbReference type="Google" id="ProtNLM"/>
    </source>
</evidence>
<evidence type="ECO:0000256" key="1">
    <source>
        <dbReference type="ARBA" id="ARBA00004370"/>
    </source>
</evidence>
<keyword evidence="7" id="KW-1185">Reference proteome</keyword>
<evidence type="ECO:0000313" key="6">
    <source>
        <dbReference type="EMBL" id="KIP63311.1"/>
    </source>
</evidence>
<dbReference type="Pfam" id="PF04505">
    <property type="entry name" value="CD225"/>
    <property type="match status" value="1"/>
</dbReference>
<dbReference type="InterPro" id="IPR051423">
    <property type="entry name" value="CD225/Dispanin"/>
</dbReference>
<dbReference type="InterPro" id="IPR007593">
    <property type="entry name" value="CD225/Dispanin_fam"/>
</dbReference>
<organism evidence="6 7">
    <name type="scientific">Prevotella pectinovora</name>
    <dbReference type="NCBI Taxonomy" id="1602169"/>
    <lineage>
        <taxon>Bacteria</taxon>
        <taxon>Pseudomonadati</taxon>
        <taxon>Bacteroidota</taxon>
        <taxon>Bacteroidia</taxon>
        <taxon>Bacteroidales</taxon>
        <taxon>Prevotellaceae</taxon>
        <taxon>Prevotella</taxon>
    </lineage>
</organism>
<accession>A0A0D0J159</accession>